<keyword evidence="1" id="KW-0732">Signal</keyword>
<protein>
    <recommendedName>
        <fullName evidence="4">Secreted protein</fullName>
    </recommendedName>
</protein>
<reference evidence="2 3" key="1">
    <citation type="submission" date="2015-01" db="EMBL/GenBank/DDBJ databases">
        <title>Evolution of Trichinella species and genotypes.</title>
        <authorList>
            <person name="Korhonen P.K."/>
            <person name="Edoardo P."/>
            <person name="Giuseppe L.R."/>
            <person name="Gasser R.B."/>
        </authorList>
    </citation>
    <scope>NUCLEOTIDE SEQUENCE [LARGE SCALE GENOMIC DNA]</scope>
    <source>
        <strain evidence="2">ISS1980</strain>
    </source>
</reference>
<evidence type="ECO:0000256" key="1">
    <source>
        <dbReference type="SAM" id="SignalP"/>
    </source>
</evidence>
<accession>A0A0V1N6L3</accession>
<evidence type="ECO:0008006" key="4">
    <source>
        <dbReference type="Google" id="ProtNLM"/>
    </source>
</evidence>
<organism evidence="2 3">
    <name type="scientific">Trichinella papuae</name>
    <dbReference type="NCBI Taxonomy" id="268474"/>
    <lineage>
        <taxon>Eukaryota</taxon>
        <taxon>Metazoa</taxon>
        <taxon>Ecdysozoa</taxon>
        <taxon>Nematoda</taxon>
        <taxon>Enoplea</taxon>
        <taxon>Dorylaimia</taxon>
        <taxon>Trichinellida</taxon>
        <taxon>Trichinellidae</taxon>
        <taxon>Trichinella</taxon>
    </lineage>
</organism>
<name>A0A0V1N6L3_9BILA</name>
<gene>
    <name evidence="2" type="ORF">T10_9983</name>
</gene>
<proteinExistence type="predicted"/>
<keyword evidence="3" id="KW-1185">Reference proteome</keyword>
<comment type="caution">
    <text evidence="2">The sequence shown here is derived from an EMBL/GenBank/DDBJ whole genome shotgun (WGS) entry which is preliminary data.</text>
</comment>
<sequence>MANWLLGGCLLLKASLSNHLFCILHLCCGPLCHQASPLLFQSNQSTFCSFFADNCHTSVLLLLLLRLRLPLLLVDKINNVLLADFYSLAPNPRISTLVDLVAQLMISTLENIFQLCCELLRGVGIAVLLEKGVVRSAPPTVATGTA</sequence>
<dbReference type="AlphaFoldDB" id="A0A0V1N6L3"/>
<feature type="signal peptide" evidence="1">
    <location>
        <begin position="1"/>
        <end position="17"/>
    </location>
</feature>
<feature type="chain" id="PRO_5006883181" description="Secreted protein" evidence="1">
    <location>
        <begin position="18"/>
        <end position="146"/>
    </location>
</feature>
<dbReference type="Proteomes" id="UP000054843">
    <property type="component" value="Unassembled WGS sequence"/>
</dbReference>
<evidence type="ECO:0000313" key="3">
    <source>
        <dbReference type="Proteomes" id="UP000054843"/>
    </source>
</evidence>
<dbReference type="EMBL" id="JYDO01000006">
    <property type="protein sequence ID" value="KRZ79594.1"/>
    <property type="molecule type" value="Genomic_DNA"/>
</dbReference>
<evidence type="ECO:0000313" key="2">
    <source>
        <dbReference type="EMBL" id="KRZ79594.1"/>
    </source>
</evidence>